<evidence type="ECO:0000313" key="3">
    <source>
        <dbReference type="EMBL" id="OGN08391.1"/>
    </source>
</evidence>
<dbReference type="AlphaFoldDB" id="A0A1F8F5I4"/>
<dbReference type="PROSITE" id="PS51257">
    <property type="entry name" value="PROKAR_LIPOPROTEIN"/>
    <property type="match status" value="1"/>
</dbReference>
<evidence type="ECO:0000256" key="1">
    <source>
        <dbReference type="SAM" id="SignalP"/>
    </source>
</evidence>
<organism evidence="3 4">
    <name type="scientific">Candidatus Yanofskybacteria bacterium RIFCSPHIGHO2_02_FULL_39_10</name>
    <dbReference type="NCBI Taxonomy" id="1802674"/>
    <lineage>
        <taxon>Bacteria</taxon>
        <taxon>Candidatus Yanofskyibacteriota</taxon>
    </lineage>
</organism>
<dbReference type="Gene3D" id="2.160.20.10">
    <property type="entry name" value="Single-stranded right-handed beta-helix, Pectin lyase-like"/>
    <property type="match status" value="1"/>
</dbReference>
<dbReference type="InterPro" id="IPR006626">
    <property type="entry name" value="PbH1"/>
</dbReference>
<dbReference type="SUPFAM" id="SSF51126">
    <property type="entry name" value="Pectin lyase-like"/>
    <property type="match status" value="1"/>
</dbReference>
<accession>A0A1F8F5I4</accession>
<dbReference type="Proteomes" id="UP000178908">
    <property type="component" value="Unassembled WGS sequence"/>
</dbReference>
<sequence>MKSAWKALFTLFVLCSMVIACDQNRNPFQPTSSDSNSGGVSDGQGVLPGSVSDTSADLGVMDCGNPDDLLPDDSFLQNCLNRGGEIRIKPGSPGYIVNGLNGDVRRGLWITKPGTILTSSTPGTLAKIIAGEDLFGHILQTDPSIRVDDFTIEYILFSGMVDERNGTYRINGNNCTGDDDGHPGNLVLSGNNFNFRNNHSIQALCGSGLAVYGANFTIENNHIAYNGRDKLSGVAGVPWSDGMTVLQCVNGSIINNTFVDNTDIDLALGGGSGCRVEGNTISHWGKYGFAGLHIGNFAGPYAGNHIGSIYSGNEIFSGVPNKLAMGINVGSHPWNSSVHVYNAGRVVGNKSYDNVMNLVVDGVGGGEISGNEIYNSIGNDGMGSCREPEVNYGVNPAHVINTILQEGWIALLYDDNDCKRK</sequence>
<dbReference type="InterPro" id="IPR039448">
    <property type="entry name" value="Beta_helix"/>
</dbReference>
<dbReference type="SMART" id="SM00710">
    <property type="entry name" value="PbH1"/>
    <property type="match status" value="4"/>
</dbReference>
<dbReference type="InterPro" id="IPR012334">
    <property type="entry name" value="Pectin_lyas_fold"/>
</dbReference>
<dbReference type="InterPro" id="IPR011050">
    <property type="entry name" value="Pectin_lyase_fold/virulence"/>
</dbReference>
<dbReference type="EMBL" id="MGJO01000051">
    <property type="protein sequence ID" value="OGN08391.1"/>
    <property type="molecule type" value="Genomic_DNA"/>
</dbReference>
<evidence type="ECO:0000259" key="2">
    <source>
        <dbReference type="Pfam" id="PF13229"/>
    </source>
</evidence>
<reference evidence="3 4" key="1">
    <citation type="journal article" date="2016" name="Nat. Commun.">
        <title>Thousands of microbial genomes shed light on interconnected biogeochemical processes in an aquifer system.</title>
        <authorList>
            <person name="Anantharaman K."/>
            <person name="Brown C.T."/>
            <person name="Hug L.A."/>
            <person name="Sharon I."/>
            <person name="Castelle C.J."/>
            <person name="Probst A.J."/>
            <person name="Thomas B.C."/>
            <person name="Singh A."/>
            <person name="Wilkins M.J."/>
            <person name="Karaoz U."/>
            <person name="Brodie E.L."/>
            <person name="Williams K.H."/>
            <person name="Hubbard S.S."/>
            <person name="Banfield J.F."/>
        </authorList>
    </citation>
    <scope>NUCLEOTIDE SEQUENCE [LARGE SCALE GENOMIC DNA]</scope>
</reference>
<feature type="domain" description="Right handed beta helix" evidence="2">
    <location>
        <begin position="166"/>
        <end position="290"/>
    </location>
</feature>
<keyword evidence="1" id="KW-0732">Signal</keyword>
<name>A0A1F8F5I4_9BACT</name>
<gene>
    <name evidence="3" type="ORF">A3C61_03660</name>
</gene>
<protein>
    <recommendedName>
        <fullName evidence="2">Right handed beta helix domain-containing protein</fullName>
    </recommendedName>
</protein>
<comment type="caution">
    <text evidence="3">The sequence shown here is derived from an EMBL/GenBank/DDBJ whole genome shotgun (WGS) entry which is preliminary data.</text>
</comment>
<feature type="chain" id="PRO_5009535479" description="Right handed beta helix domain-containing protein" evidence="1">
    <location>
        <begin position="21"/>
        <end position="421"/>
    </location>
</feature>
<dbReference type="Pfam" id="PF13229">
    <property type="entry name" value="Beta_helix"/>
    <property type="match status" value="1"/>
</dbReference>
<evidence type="ECO:0000313" key="4">
    <source>
        <dbReference type="Proteomes" id="UP000178908"/>
    </source>
</evidence>
<proteinExistence type="predicted"/>
<feature type="signal peptide" evidence="1">
    <location>
        <begin position="1"/>
        <end position="20"/>
    </location>
</feature>